<dbReference type="SUPFAM" id="SSF54791">
    <property type="entry name" value="Eukaryotic type KH-domain (KH-domain type I)"/>
    <property type="match status" value="4"/>
</dbReference>
<dbReference type="InterPro" id="IPR036612">
    <property type="entry name" value="KH_dom_type_1_sf"/>
</dbReference>
<feature type="compositionally biased region" description="Polar residues" evidence="3">
    <location>
        <begin position="466"/>
        <end position="477"/>
    </location>
</feature>
<feature type="compositionally biased region" description="Low complexity" evidence="3">
    <location>
        <begin position="455"/>
        <end position="465"/>
    </location>
</feature>
<comment type="caution">
    <text evidence="5">The sequence shown here is derived from an EMBL/GenBank/DDBJ whole genome shotgun (WGS) entry which is preliminary data.</text>
</comment>
<feature type="domain" description="K Homology" evidence="4">
    <location>
        <begin position="361"/>
        <end position="436"/>
    </location>
</feature>
<evidence type="ECO:0000256" key="2">
    <source>
        <dbReference type="PROSITE-ProRule" id="PRU00117"/>
    </source>
</evidence>
<gene>
    <name evidence="5" type="ORF">LIER_10395</name>
</gene>
<dbReference type="SMART" id="SM00322">
    <property type="entry name" value="KH"/>
    <property type="match status" value="5"/>
</dbReference>
<feature type="domain" description="K Homology" evidence="4">
    <location>
        <begin position="276"/>
        <end position="352"/>
    </location>
</feature>
<keyword evidence="2" id="KW-0694">RNA-binding</keyword>
<dbReference type="GO" id="GO:0003723">
    <property type="term" value="F:RNA binding"/>
    <property type="evidence" value="ECO:0007669"/>
    <property type="project" value="UniProtKB-UniRule"/>
</dbReference>
<dbReference type="InterPro" id="IPR004087">
    <property type="entry name" value="KH_dom"/>
</dbReference>
<organism evidence="5 6">
    <name type="scientific">Lithospermum erythrorhizon</name>
    <name type="common">Purple gromwell</name>
    <name type="synonym">Lithospermum officinale var. erythrorhizon</name>
    <dbReference type="NCBI Taxonomy" id="34254"/>
    <lineage>
        <taxon>Eukaryota</taxon>
        <taxon>Viridiplantae</taxon>
        <taxon>Streptophyta</taxon>
        <taxon>Embryophyta</taxon>
        <taxon>Tracheophyta</taxon>
        <taxon>Spermatophyta</taxon>
        <taxon>Magnoliopsida</taxon>
        <taxon>eudicotyledons</taxon>
        <taxon>Gunneridae</taxon>
        <taxon>Pentapetalae</taxon>
        <taxon>asterids</taxon>
        <taxon>lamiids</taxon>
        <taxon>Boraginales</taxon>
        <taxon>Boraginaceae</taxon>
        <taxon>Boraginoideae</taxon>
        <taxon>Lithospermeae</taxon>
        <taxon>Lithospermum</taxon>
    </lineage>
</organism>
<evidence type="ECO:0000259" key="4">
    <source>
        <dbReference type="SMART" id="SM00322"/>
    </source>
</evidence>
<name>A0AAV3PKE8_LITER</name>
<feature type="region of interest" description="Disordered" evidence="3">
    <location>
        <begin position="450"/>
        <end position="477"/>
    </location>
</feature>
<proteinExistence type="predicted"/>
<dbReference type="Pfam" id="PF00013">
    <property type="entry name" value="KH_1"/>
    <property type="match status" value="4"/>
</dbReference>
<keyword evidence="1" id="KW-0677">Repeat</keyword>
<evidence type="ECO:0000313" key="6">
    <source>
        <dbReference type="Proteomes" id="UP001454036"/>
    </source>
</evidence>
<dbReference type="Gene3D" id="3.30.1370.10">
    <property type="entry name" value="K Homology domain, type 1"/>
    <property type="match status" value="2"/>
</dbReference>
<feature type="domain" description="K Homology" evidence="4">
    <location>
        <begin position="5"/>
        <end position="128"/>
    </location>
</feature>
<feature type="domain" description="K Homology" evidence="4">
    <location>
        <begin position="148"/>
        <end position="222"/>
    </location>
</feature>
<dbReference type="AlphaFoldDB" id="A0AAV3PKE8"/>
<dbReference type="PANTHER" id="PTHR10288">
    <property type="entry name" value="KH DOMAIN CONTAINING RNA BINDING PROTEIN"/>
    <property type="match status" value="1"/>
</dbReference>
<dbReference type="Proteomes" id="UP001454036">
    <property type="component" value="Unassembled WGS sequence"/>
</dbReference>
<evidence type="ECO:0000256" key="3">
    <source>
        <dbReference type="SAM" id="MobiDB-lite"/>
    </source>
</evidence>
<evidence type="ECO:0000313" key="5">
    <source>
        <dbReference type="EMBL" id="GAA0151740.1"/>
    </source>
</evidence>
<feature type="domain" description="K Homology" evidence="4">
    <location>
        <begin position="535"/>
        <end position="605"/>
    </location>
</feature>
<reference evidence="5 6" key="1">
    <citation type="submission" date="2024-01" db="EMBL/GenBank/DDBJ databases">
        <title>The complete chloroplast genome sequence of Lithospermum erythrorhizon: insights into the phylogenetic relationship among Boraginaceae species and the maternal lineages of purple gromwells.</title>
        <authorList>
            <person name="Okada T."/>
            <person name="Watanabe K."/>
        </authorList>
    </citation>
    <scope>NUCLEOTIDE SEQUENCE [LARGE SCALE GENOMIC DNA]</scope>
</reference>
<dbReference type="EMBL" id="BAABME010001844">
    <property type="protein sequence ID" value="GAA0151740.1"/>
    <property type="molecule type" value="Genomic_DNA"/>
</dbReference>
<keyword evidence="6" id="KW-1185">Reference proteome</keyword>
<protein>
    <submittedName>
        <fullName evidence="5">RNA metabolism protein</fullName>
    </submittedName>
</protein>
<dbReference type="InterPro" id="IPR004088">
    <property type="entry name" value="KH_dom_type_1"/>
</dbReference>
<dbReference type="Gene3D" id="3.30.310.210">
    <property type="match status" value="2"/>
</dbReference>
<sequence length="606" mass="66823">MYGCDKEAFRLLCNLHTGGAIIGSDGHLIDTIRRQTHTRICISLPIPSSQERLITIFGDTRITNKLILTQKPNQNHTRGTNKVVITQQPNKNETHKPQNYTRGINEVVITQEHKKNEEEVEEIVCVSNAQKALLMVFEKILEVEGVDKVESCRFLVRDGKMRYVVGKGGWVVKNIETRYRVCIRGFKEFLPACALPGDELIQITGNGFALKKAMLEVSHRLQPNPTWPNENPELLGNYNQRAPLSCGVASAVATNDLPMRLELDRNLNLKGKSFKRQVVFRLLCPYDTAGGVIGRNAEIVKVMEHETGASIRFSPQLDTPRERVATIGAIEKPDYSPSPAQVAVIRVFTRSVEVKDMDKTSSVEARLLVGPAEINCLVDDAGRISADITPASGVEIQLLGADFAPSCANDDDIVVQLTGDLAHVKETLYQITGRLRKRLFSMKVTDEEGCWQHPHSSGSSNNSHGRGTTASSVSAELSIRSSSRAHDTLGFNQKFAAHSPRLPHEVFTTCSNNAKVENEGRYFKLLMSMDTEAMKSVTVEVAVPEQSIANVYGENGNNLARLKLISGATITVQDPCPGESNGKVVISGTMERVQVAQSLLRAFIRL</sequence>
<evidence type="ECO:0000256" key="1">
    <source>
        <dbReference type="ARBA" id="ARBA00022737"/>
    </source>
</evidence>
<dbReference type="PROSITE" id="PS50084">
    <property type="entry name" value="KH_TYPE_1"/>
    <property type="match status" value="3"/>
</dbReference>
<accession>A0AAV3PKE8</accession>